<dbReference type="GO" id="GO:0046872">
    <property type="term" value="F:metal ion binding"/>
    <property type="evidence" value="ECO:0007669"/>
    <property type="project" value="UniProtKB-UniRule"/>
</dbReference>
<dbReference type="AlphaFoldDB" id="A0AAU8A9J9"/>
<evidence type="ECO:0000256" key="3">
    <source>
        <dbReference type="ARBA" id="ARBA00022723"/>
    </source>
</evidence>
<dbReference type="PANTHER" id="PTHR13799">
    <property type="entry name" value="NGG1 INTERACTING FACTOR 3"/>
    <property type="match status" value="1"/>
</dbReference>
<name>A0AAU8A9J9_9FIRM</name>
<feature type="binding site" evidence="5">
    <location>
        <position position="330"/>
    </location>
    <ligand>
        <name>a divalent metal cation</name>
        <dbReference type="ChEBI" id="CHEBI:60240"/>
        <label>1</label>
    </ligand>
</feature>
<dbReference type="Gene3D" id="3.30.70.120">
    <property type="match status" value="1"/>
</dbReference>
<sequence length="370" mass="41748">MSVTMQQMELILEKIAPVRFAEEWDNSGFNVNFHNREITGIMICLDVLPEIIEEAEKKGCNLLISHHPLLFRATKRIDSERYEGKCIRMLAERGISLYCAHTSMDSAPDGINTWLADQFHLTEREYIQDGVAEHFYEIAVHVPCEHADKVRRAMTAAGAGRLGEYEECTFNIYGEGTFRPNEYAHPYIGKTGEMETVKEVRISAICSESDTERVLRAVRAVHPYEVPAISVLRTEEPKTLQSGLGIVGDLPQRLPVREVLDRLKKILQTDSVRVAGDIEKSVARIGICGGAAGDFAEAARKKGAELFITGEIKHNEYAARSEIILAEAGHFDTEKCFCRIYEQGLQKCLDDVNYNIAIYVTNLRRPYVNY</sequence>
<dbReference type="InterPro" id="IPR002678">
    <property type="entry name" value="DUF34/NIF3"/>
</dbReference>
<dbReference type="RefSeq" id="WP_353423771.1">
    <property type="nucleotide sequence ID" value="NZ_CP117826.1"/>
</dbReference>
<dbReference type="NCBIfam" id="TIGR00486">
    <property type="entry name" value="YbgI_SA1388"/>
    <property type="match status" value="1"/>
</dbReference>
<dbReference type="InterPro" id="IPR017221">
    <property type="entry name" value="DUF34/NIF3_bac"/>
</dbReference>
<protein>
    <recommendedName>
        <fullName evidence="2 4">GTP cyclohydrolase 1 type 2 homolog</fullName>
    </recommendedName>
</protein>
<feature type="binding site" evidence="5">
    <location>
        <position position="66"/>
    </location>
    <ligand>
        <name>a divalent metal cation</name>
        <dbReference type="ChEBI" id="CHEBI:60240"/>
        <label>1</label>
    </ligand>
</feature>
<feature type="binding site" evidence="5">
    <location>
        <position position="334"/>
    </location>
    <ligand>
        <name>a divalent metal cation</name>
        <dbReference type="ChEBI" id="CHEBI:60240"/>
        <label>1</label>
    </ligand>
</feature>
<evidence type="ECO:0000313" key="6">
    <source>
        <dbReference type="EMBL" id="XCC62831.1"/>
    </source>
</evidence>
<evidence type="ECO:0000256" key="1">
    <source>
        <dbReference type="ARBA" id="ARBA00006964"/>
    </source>
</evidence>
<feature type="binding site" evidence="5">
    <location>
        <position position="67"/>
    </location>
    <ligand>
        <name>a divalent metal cation</name>
        <dbReference type="ChEBI" id="CHEBI:60240"/>
        <label>1</label>
    </ligand>
</feature>
<evidence type="ECO:0000256" key="5">
    <source>
        <dbReference type="PIRSR" id="PIRSR602678-1"/>
    </source>
</evidence>
<dbReference type="EMBL" id="CP117826">
    <property type="protein sequence ID" value="XCC62831.1"/>
    <property type="molecule type" value="Genomic_DNA"/>
</dbReference>
<gene>
    <name evidence="6" type="ORF">PUP29_02595</name>
</gene>
<dbReference type="Gene3D" id="3.40.1390.30">
    <property type="entry name" value="NIF3 (NGG1p interacting factor 3)-like"/>
    <property type="match status" value="1"/>
</dbReference>
<dbReference type="PIRSF" id="PIRSF037489">
    <property type="entry name" value="UCP037489_NIF3_YqfO"/>
    <property type="match status" value="1"/>
</dbReference>
<dbReference type="SUPFAM" id="SSF102705">
    <property type="entry name" value="NIF3 (NGG1p interacting factor 3)-like"/>
    <property type="match status" value="1"/>
</dbReference>
<feature type="binding site" evidence="5">
    <location>
        <position position="105"/>
    </location>
    <ligand>
        <name>a divalent metal cation</name>
        <dbReference type="ChEBI" id="CHEBI:60240"/>
        <label>1</label>
    </ligand>
</feature>
<reference evidence="6" key="1">
    <citation type="submission" date="2023-02" db="EMBL/GenBank/DDBJ databases">
        <title>Gut commensal Christensenella minuta modulates host metabolism via a new class of secondary bile acids.</title>
        <authorList>
            <person name="Liu C."/>
        </authorList>
    </citation>
    <scope>NUCLEOTIDE SEQUENCE</scope>
    <source>
        <strain evidence="6">CA70</strain>
    </source>
</reference>
<organism evidence="6">
    <name type="scientific">Christensenella massiliensis</name>
    <dbReference type="NCBI Taxonomy" id="1805714"/>
    <lineage>
        <taxon>Bacteria</taxon>
        <taxon>Bacillati</taxon>
        <taxon>Bacillota</taxon>
        <taxon>Clostridia</taxon>
        <taxon>Christensenellales</taxon>
        <taxon>Christensenellaceae</taxon>
        <taxon>Christensenella</taxon>
    </lineage>
</organism>
<dbReference type="GO" id="GO:0005737">
    <property type="term" value="C:cytoplasm"/>
    <property type="evidence" value="ECO:0007669"/>
    <property type="project" value="TreeGrafter"/>
</dbReference>
<dbReference type="Pfam" id="PF01784">
    <property type="entry name" value="DUF34_NIF3"/>
    <property type="match status" value="1"/>
</dbReference>
<evidence type="ECO:0000256" key="4">
    <source>
        <dbReference type="PIRNR" id="PIRNR037489"/>
    </source>
</evidence>
<accession>A0AAU8A9J9</accession>
<proteinExistence type="inferred from homology"/>
<comment type="similarity">
    <text evidence="1 4">Belongs to the GTP cyclohydrolase I type 2/NIF3 family.</text>
</comment>
<dbReference type="InterPro" id="IPR036069">
    <property type="entry name" value="DUF34/NIF3_sf"/>
</dbReference>
<dbReference type="InterPro" id="IPR015867">
    <property type="entry name" value="N-reg_PII/ATP_PRibTrfase_C"/>
</dbReference>
<evidence type="ECO:0000256" key="2">
    <source>
        <dbReference type="ARBA" id="ARBA00022112"/>
    </source>
</evidence>
<dbReference type="PANTHER" id="PTHR13799:SF14">
    <property type="entry name" value="GTP CYCLOHYDROLASE 1 TYPE 2 HOMOLOG"/>
    <property type="match status" value="1"/>
</dbReference>
<dbReference type="FunFam" id="3.40.1390.30:FF:000001">
    <property type="entry name" value="GTP cyclohydrolase 1 type 2"/>
    <property type="match status" value="1"/>
</dbReference>
<keyword evidence="3 4" id="KW-0479">Metal-binding</keyword>